<gene>
    <name evidence="1" type="ORF">ENJ40_00660</name>
</gene>
<accession>A0A7C3CJG9</accession>
<evidence type="ECO:0000313" key="1">
    <source>
        <dbReference type="EMBL" id="HFC96956.1"/>
    </source>
</evidence>
<protein>
    <recommendedName>
        <fullName evidence="2">DUF5666 domain-containing protein</fullName>
    </recommendedName>
</protein>
<sequence>MRGWILLLIFLWGWFSGPGLRAQGCWEGRKVRITGWVREWRPPLLVVETPEGETFYLRLGPYRFWRKWERSLRPGLKIWIQGWRCGDMLIPEVLKSRHLQLRLRDEQGWPLWRRPCPWEKRRFRRWRRRWW</sequence>
<dbReference type="AlphaFoldDB" id="A0A7C3CJG9"/>
<reference evidence="1" key="1">
    <citation type="journal article" date="2020" name="mSystems">
        <title>Genome- and Community-Level Interaction Insights into Carbon Utilization and Element Cycling Functions of Hydrothermarchaeota in Hydrothermal Sediment.</title>
        <authorList>
            <person name="Zhou Z."/>
            <person name="Liu Y."/>
            <person name="Xu W."/>
            <person name="Pan J."/>
            <person name="Luo Z.H."/>
            <person name="Li M."/>
        </authorList>
    </citation>
    <scope>NUCLEOTIDE SEQUENCE [LARGE SCALE GENOMIC DNA]</scope>
    <source>
        <strain evidence="1">HyVt-483</strain>
    </source>
</reference>
<dbReference type="EMBL" id="DRMH01000011">
    <property type="protein sequence ID" value="HFC96956.1"/>
    <property type="molecule type" value="Genomic_DNA"/>
</dbReference>
<name>A0A7C3CJG9_9BACT</name>
<evidence type="ECO:0008006" key="2">
    <source>
        <dbReference type="Google" id="ProtNLM"/>
    </source>
</evidence>
<organism evidence="1">
    <name type="scientific">Thermosulfurimonas dismutans</name>
    <dbReference type="NCBI Taxonomy" id="999894"/>
    <lineage>
        <taxon>Bacteria</taxon>
        <taxon>Pseudomonadati</taxon>
        <taxon>Thermodesulfobacteriota</taxon>
        <taxon>Thermodesulfobacteria</taxon>
        <taxon>Thermodesulfobacteriales</taxon>
        <taxon>Thermodesulfobacteriaceae</taxon>
        <taxon>Thermosulfurimonas</taxon>
    </lineage>
</organism>
<comment type="caution">
    <text evidence="1">The sequence shown here is derived from an EMBL/GenBank/DDBJ whole genome shotgun (WGS) entry which is preliminary data.</text>
</comment>
<dbReference type="Proteomes" id="UP000886043">
    <property type="component" value="Unassembled WGS sequence"/>
</dbReference>
<proteinExistence type="predicted"/>